<reference evidence="1" key="1">
    <citation type="submission" date="2024-01" db="EMBL/GenBank/DDBJ databases">
        <title>The diversity of rhizobia nodulating Mimosa spp. in eleven states of Brazil covering several biomes is determined by host plant, location, and edaphic factors.</title>
        <authorList>
            <person name="Rouws L."/>
            <person name="Barauna A."/>
            <person name="Beukes C."/>
            <person name="De Faria S.M."/>
            <person name="Gross E."/>
            <person name="Dos Reis Junior F.B."/>
            <person name="Simon M."/>
            <person name="Maluk M."/>
            <person name="Odee D.W."/>
            <person name="Kenicer G."/>
            <person name="Young J.P.W."/>
            <person name="Reis V.M."/>
            <person name="Zilli J."/>
            <person name="James E.K."/>
        </authorList>
    </citation>
    <scope>NUCLEOTIDE SEQUENCE</scope>
    <source>
        <strain evidence="1">JPY452</strain>
    </source>
</reference>
<keyword evidence="2" id="KW-1185">Reference proteome</keyword>
<evidence type="ECO:0000313" key="2">
    <source>
        <dbReference type="Proteomes" id="UP001392318"/>
    </source>
</evidence>
<proteinExistence type="predicted"/>
<dbReference type="EMBL" id="JAYMRU010000087">
    <property type="protein sequence ID" value="MEM5406375.1"/>
    <property type="molecule type" value="Genomic_DNA"/>
</dbReference>
<accession>A0ACC6RX73</accession>
<comment type="caution">
    <text evidence="1">The sequence shown here is derived from an EMBL/GenBank/DDBJ whole genome shotgun (WGS) entry which is preliminary data.</text>
</comment>
<organism evidence="1 2">
    <name type="scientific">Paraburkholderia unamae</name>
    <dbReference type="NCBI Taxonomy" id="219649"/>
    <lineage>
        <taxon>Bacteria</taxon>
        <taxon>Pseudomonadati</taxon>
        <taxon>Pseudomonadota</taxon>
        <taxon>Betaproteobacteria</taxon>
        <taxon>Burkholderiales</taxon>
        <taxon>Burkholderiaceae</taxon>
        <taxon>Paraburkholderia</taxon>
    </lineage>
</organism>
<gene>
    <name evidence="1" type="ORF">VSR83_41530</name>
</gene>
<protein>
    <submittedName>
        <fullName evidence="1">Uncharacterized protein</fullName>
    </submittedName>
</protein>
<evidence type="ECO:0000313" key="1">
    <source>
        <dbReference type="EMBL" id="MEM5406375.1"/>
    </source>
</evidence>
<sequence>MNETLAPSRTAILRKRTVVGLDPAFSKQVSPALTDIITNSRFSGIGMVIVPAAHQRGREVGELWRGQAFMHRNVKHLATSRIGLPVITAGIRRHDVQ</sequence>
<dbReference type="Proteomes" id="UP001392318">
    <property type="component" value="Unassembled WGS sequence"/>
</dbReference>
<name>A0ACC6RX73_9BURK</name>